<dbReference type="SUPFAM" id="SSF46785">
    <property type="entry name" value="Winged helix' DNA-binding domain"/>
    <property type="match status" value="1"/>
</dbReference>
<dbReference type="Pfam" id="PF25213">
    <property type="entry name" value="HVO_A0261_N"/>
    <property type="match status" value="1"/>
</dbReference>
<feature type="domain" description="Methanogenesis regulatory protein FilR1 middle" evidence="1">
    <location>
        <begin position="118"/>
        <end position="237"/>
    </location>
</feature>
<evidence type="ECO:0000313" key="4">
    <source>
        <dbReference type="Proteomes" id="UP001596442"/>
    </source>
</evidence>
<sequence length="265" mass="28989">MTGEPGHRDVVGRGTQTVPEHVRVEPRRELVDALGCSRSTVERALRSLENGGVATYRNGEWHATFLGRFLDRRFRAYRSEVADAASAAPVLESLPRDSEMPPAYVSGADAWTGTPAVPDRPLTPVFESLRRAERIRAVVPRALAGAIDRFHEHATDGETYDVSVVVSPAVWGELDCLDAFDRAPVLTDPDLDLYRGPVSTTYTLWIADETEMGVIVHTSTGVSGVLRNEHEDAVRAALNEFQSVKCEADRIDASATSTGSMNDDR</sequence>
<evidence type="ECO:0008006" key="5">
    <source>
        <dbReference type="Google" id="ProtNLM"/>
    </source>
</evidence>
<dbReference type="RefSeq" id="WP_379779722.1">
    <property type="nucleotide sequence ID" value="NZ_JBHSWW010000038.1"/>
</dbReference>
<dbReference type="Gene3D" id="1.10.10.10">
    <property type="entry name" value="Winged helix-like DNA-binding domain superfamily/Winged helix DNA-binding domain"/>
    <property type="match status" value="1"/>
</dbReference>
<keyword evidence="4" id="KW-1185">Reference proteome</keyword>
<feature type="domain" description="HVO-A0261-like N-terminal" evidence="2">
    <location>
        <begin position="26"/>
        <end position="84"/>
    </location>
</feature>
<comment type="caution">
    <text evidence="3">The sequence shown here is derived from an EMBL/GenBank/DDBJ whole genome shotgun (WGS) entry which is preliminary data.</text>
</comment>
<dbReference type="Pfam" id="PF08350">
    <property type="entry name" value="FilR1_middle"/>
    <property type="match status" value="1"/>
</dbReference>
<dbReference type="InterPro" id="IPR036390">
    <property type="entry name" value="WH_DNA-bd_sf"/>
</dbReference>
<reference evidence="3 4" key="1">
    <citation type="journal article" date="2019" name="Int. J. Syst. Evol. Microbiol.">
        <title>The Global Catalogue of Microorganisms (GCM) 10K type strain sequencing project: providing services to taxonomists for standard genome sequencing and annotation.</title>
        <authorList>
            <consortium name="The Broad Institute Genomics Platform"/>
            <consortium name="The Broad Institute Genome Sequencing Center for Infectious Disease"/>
            <person name="Wu L."/>
            <person name="Ma J."/>
        </authorList>
    </citation>
    <scope>NUCLEOTIDE SEQUENCE [LARGE SCALE GENOMIC DNA]</scope>
    <source>
        <strain evidence="3 4">CGMCC 1.3239</strain>
    </source>
</reference>
<dbReference type="InterPro" id="IPR057527">
    <property type="entry name" value="HVO_A0261-like_N"/>
</dbReference>
<dbReference type="AlphaFoldDB" id="A0ABD5S888"/>
<accession>A0ABD5S888</accession>
<protein>
    <recommendedName>
        <fullName evidence="5">Transcriptional regulator</fullName>
    </recommendedName>
</protein>
<gene>
    <name evidence="3" type="ORF">ACFQEU_04585</name>
</gene>
<dbReference type="InterPro" id="IPR036388">
    <property type="entry name" value="WH-like_DNA-bd_sf"/>
</dbReference>
<name>A0ABD5S888_9EURY</name>
<dbReference type="Proteomes" id="UP001596442">
    <property type="component" value="Unassembled WGS sequence"/>
</dbReference>
<organism evidence="3 4">
    <name type="scientific">Halorubrum tibetense</name>
    <dbReference type="NCBI Taxonomy" id="175631"/>
    <lineage>
        <taxon>Archaea</taxon>
        <taxon>Methanobacteriati</taxon>
        <taxon>Methanobacteriota</taxon>
        <taxon>Stenosarchaea group</taxon>
        <taxon>Halobacteria</taxon>
        <taxon>Halobacteriales</taxon>
        <taxon>Haloferacaceae</taxon>
        <taxon>Halorubrum</taxon>
    </lineage>
</organism>
<dbReference type="EMBL" id="JBHSWW010000038">
    <property type="protein sequence ID" value="MFC6752743.1"/>
    <property type="molecule type" value="Genomic_DNA"/>
</dbReference>
<evidence type="ECO:0000313" key="3">
    <source>
        <dbReference type="EMBL" id="MFC6752743.1"/>
    </source>
</evidence>
<dbReference type="InterPro" id="IPR013561">
    <property type="entry name" value="FilR1_middle_dom"/>
</dbReference>
<evidence type="ECO:0000259" key="1">
    <source>
        <dbReference type="Pfam" id="PF08350"/>
    </source>
</evidence>
<proteinExistence type="predicted"/>
<evidence type="ECO:0000259" key="2">
    <source>
        <dbReference type="Pfam" id="PF25213"/>
    </source>
</evidence>